<dbReference type="Proteomes" id="UP000807469">
    <property type="component" value="Unassembled WGS sequence"/>
</dbReference>
<keyword evidence="1" id="KW-0479">Metal-binding</keyword>
<dbReference type="InterPro" id="IPR036236">
    <property type="entry name" value="Znf_C2H2_sf"/>
</dbReference>
<dbReference type="OrthoDB" id="3070295at2759"/>
<feature type="domain" description="C2H2-type" evidence="3">
    <location>
        <begin position="183"/>
        <end position="209"/>
    </location>
</feature>
<dbReference type="GO" id="GO:0008270">
    <property type="term" value="F:zinc ion binding"/>
    <property type="evidence" value="ECO:0007669"/>
    <property type="project" value="UniProtKB-KW"/>
</dbReference>
<dbReference type="SUPFAM" id="SSF57667">
    <property type="entry name" value="beta-beta-alpha zinc fingers"/>
    <property type="match status" value="1"/>
</dbReference>
<keyword evidence="5" id="KW-1185">Reference proteome</keyword>
<protein>
    <recommendedName>
        <fullName evidence="3">C2H2-type domain-containing protein</fullName>
    </recommendedName>
</protein>
<keyword evidence="1" id="KW-0862">Zinc</keyword>
<feature type="compositionally biased region" description="Low complexity" evidence="2">
    <location>
        <begin position="103"/>
        <end position="118"/>
    </location>
</feature>
<sequence length="209" mass="23331">MSELLQLENDVASWINAGFKDLDTLETVFPSPDVTHPDLLMRDLFDENFNPRLPPLESAATGGMPTPTPPSVPVADDFPDFGDEGIQLFQEEENSDYSPAPSTPDSSQDSVASSSTTESNKRGRSPNDAFDARPRKTKLSKSLTNPGKYTRLYPCPKCPHYAASSKKDFERHMLSLAHQPPSFRCDICQRPFTRDDAVKRHKDHIHGKK</sequence>
<dbReference type="Gene3D" id="3.30.160.60">
    <property type="entry name" value="Classic Zinc Finger"/>
    <property type="match status" value="1"/>
</dbReference>
<evidence type="ECO:0000259" key="3">
    <source>
        <dbReference type="PROSITE" id="PS50157"/>
    </source>
</evidence>
<dbReference type="PROSITE" id="PS50157">
    <property type="entry name" value="ZINC_FINGER_C2H2_2"/>
    <property type="match status" value="1"/>
</dbReference>
<dbReference type="InterPro" id="IPR013087">
    <property type="entry name" value="Znf_C2H2_type"/>
</dbReference>
<name>A0A9P6CZD6_9AGAR</name>
<evidence type="ECO:0000256" key="2">
    <source>
        <dbReference type="SAM" id="MobiDB-lite"/>
    </source>
</evidence>
<organism evidence="4 5">
    <name type="scientific">Pholiota conissans</name>
    <dbReference type="NCBI Taxonomy" id="109636"/>
    <lineage>
        <taxon>Eukaryota</taxon>
        <taxon>Fungi</taxon>
        <taxon>Dikarya</taxon>
        <taxon>Basidiomycota</taxon>
        <taxon>Agaricomycotina</taxon>
        <taxon>Agaricomycetes</taxon>
        <taxon>Agaricomycetidae</taxon>
        <taxon>Agaricales</taxon>
        <taxon>Agaricineae</taxon>
        <taxon>Strophariaceae</taxon>
        <taxon>Pholiota</taxon>
    </lineage>
</organism>
<gene>
    <name evidence="4" type="ORF">BDN70DRAFT_933486</name>
</gene>
<evidence type="ECO:0000313" key="4">
    <source>
        <dbReference type="EMBL" id="KAF9478315.1"/>
    </source>
</evidence>
<dbReference type="SMART" id="SM00355">
    <property type="entry name" value="ZnF_C2H2"/>
    <property type="match status" value="2"/>
</dbReference>
<dbReference type="AlphaFoldDB" id="A0A9P6CZD6"/>
<comment type="caution">
    <text evidence="4">The sequence shown here is derived from an EMBL/GenBank/DDBJ whole genome shotgun (WGS) entry which is preliminary data.</text>
</comment>
<evidence type="ECO:0000256" key="1">
    <source>
        <dbReference type="PROSITE-ProRule" id="PRU00042"/>
    </source>
</evidence>
<dbReference type="EMBL" id="MU155237">
    <property type="protein sequence ID" value="KAF9478315.1"/>
    <property type="molecule type" value="Genomic_DNA"/>
</dbReference>
<feature type="region of interest" description="Disordered" evidence="2">
    <location>
        <begin position="51"/>
        <end position="145"/>
    </location>
</feature>
<proteinExistence type="predicted"/>
<keyword evidence="1" id="KW-0863">Zinc-finger</keyword>
<reference evidence="4" key="1">
    <citation type="submission" date="2020-11" db="EMBL/GenBank/DDBJ databases">
        <authorList>
            <consortium name="DOE Joint Genome Institute"/>
            <person name="Ahrendt S."/>
            <person name="Riley R."/>
            <person name="Andreopoulos W."/>
            <person name="Labutti K."/>
            <person name="Pangilinan J."/>
            <person name="Ruiz-Duenas F.J."/>
            <person name="Barrasa J.M."/>
            <person name="Sanchez-Garcia M."/>
            <person name="Camarero S."/>
            <person name="Miyauchi S."/>
            <person name="Serrano A."/>
            <person name="Linde D."/>
            <person name="Babiker R."/>
            <person name="Drula E."/>
            <person name="Ayuso-Fernandez I."/>
            <person name="Pacheco R."/>
            <person name="Padilla G."/>
            <person name="Ferreira P."/>
            <person name="Barriuso J."/>
            <person name="Kellner H."/>
            <person name="Castanera R."/>
            <person name="Alfaro M."/>
            <person name="Ramirez L."/>
            <person name="Pisabarro A.G."/>
            <person name="Kuo A."/>
            <person name="Tritt A."/>
            <person name="Lipzen A."/>
            <person name="He G."/>
            <person name="Yan M."/>
            <person name="Ng V."/>
            <person name="Cullen D."/>
            <person name="Martin F."/>
            <person name="Rosso M.-N."/>
            <person name="Henrissat B."/>
            <person name="Hibbett D."/>
            <person name="Martinez A.T."/>
            <person name="Grigoriev I.V."/>
        </authorList>
    </citation>
    <scope>NUCLEOTIDE SEQUENCE</scope>
    <source>
        <strain evidence="4">CIRM-BRFM 674</strain>
    </source>
</reference>
<dbReference type="PROSITE" id="PS00028">
    <property type="entry name" value="ZINC_FINGER_C2H2_1"/>
    <property type="match status" value="1"/>
</dbReference>
<accession>A0A9P6CZD6</accession>
<evidence type="ECO:0000313" key="5">
    <source>
        <dbReference type="Proteomes" id="UP000807469"/>
    </source>
</evidence>